<dbReference type="Proteomes" id="UP000662782">
    <property type="component" value="Segment"/>
</dbReference>
<protein>
    <submittedName>
        <fullName evidence="1">Uncharacterized protein</fullName>
    </submittedName>
</protein>
<reference evidence="1 2" key="1">
    <citation type="submission" date="2020-07" db="EMBL/GenBank/DDBJ databases">
        <title>Complete genome sequence of Klebsiella pneumoniae phage Miami.</title>
        <authorList>
            <person name="Mora D.A."/>
            <person name="Lessor L."/>
            <person name="Gill J."/>
            <person name="Liu M."/>
        </authorList>
    </citation>
    <scope>NUCLEOTIDE SEQUENCE [LARGE SCALE GENOMIC DNA]</scope>
</reference>
<evidence type="ECO:0000313" key="2">
    <source>
        <dbReference type="Proteomes" id="UP000662782"/>
    </source>
</evidence>
<evidence type="ECO:0000313" key="1">
    <source>
        <dbReference type="EMBL" id="QPB09109.1"/>
    </source>
</evidence>
<gene>
    <name evidence="1" type="ORF">CPT_Miami_014</name>
</gene>
<proteinExistence type="predicted"/>
<sequence>MSHLAHTITLKSKLLELGVTDPADQKRIVENAYVRALVKYLFTYKYVFSGYTEEVESNIYRRLAKWNEISPINGPFIVEKLKAIVRNLKNEALAGGQFTPIKNANETFDELSSEEFIKLMDWLFGEMVTGND</sequence>
<accession>A0A873WCJ8</accession>
<keyword evidence="2" id="KW-1185">Reference proteome</keyword>
<dbReference type="EMBL" id="MT701590">
    <property type="protein sequence ID" value="QPB09109.1"/>
    <property type="molecule type" value="Genomic_DNA"/>
</dbReference>
<name>A0A873WCJ8_9CAUD</name>
<organism evidence="1 2">
    <name type="scientific">Klebsiella phage Miami</name>
    <dbReference type="NCBI Taxonomy" id="2767581"/>
    <lineage>
        <taxon>Viruses</taxon>
        <taxon>Duplodnaviria</taxon>
        <taxon>Heunggongvirae</taxon>
        <taxon>Uroviricota</taxon>
        <taxon>Caudoviricetes</taxon>
        <taxon>Chimalliviridae</taxon>
        <taxon>Miamivirus</taxon>
        <taxon>Miamivirus miami</taxon>
    </lineage>
</organism>